<feature type="compositionally biased region" description="Low complexity" evidence="2">
    <location>
        <begin position="342"/>
        <end position="363"/>
    </location>
</feature>
<feature type="compositionally biased region" description="Acidic residues" evidence="2">
    <location>
        <begin position="394"/>
        <end position="408"/>
    </location>
</feature>
<feature type="compositionally biased region" description="Low complexity" evidence="2">
    <location>
        <begin position="250"/>
        <end position="266"/>
    </location>
</feature>
<feature type="region of interest" description="Disordered" evidence="2">
    <location>
        <begin position="250"/>
        <end position="287"/>
    </location>
</feature>
<name>A0ABR4NAV5_9FUNG</name>
<dbReference type="Pfam" id="PF00249">
    <property type="entry name" value="Myb_DNA-binding"/>
    <property type="match status" value="1"/>
</dbReference>
<comment type="caution">
    <text evidence="4">The sequence shown here is derived from an EMBL/GenBank/DDBJ whole genome shotgun (WGS) entry which is preliminary data.</text>
</comment>
<evidence type="ECO:0000259" key="3">
    <source>
        <dbReference type="Pfam" id="PF00249"/>
    </source>
</evidence>
<protein>
    <recommendedName>
        <fullName evidence="3">Myb-like domain-containing protein</fullName>
    </recommendedName>
</protein>
<dbReference type="PANTHER" id="PTHR41733">
    <property type="entry name" value="UBIQUITIN-ASSOCIATED/TRANSLATION ELONGATION FACTOR EF1B, N-TERMINAL, EUKARYOTE"/>
    <property type="match status" value="1"/>
</dbReference>
<evidence type="ECO:0000313" key="4">
    <source>
        <dbReference type="EMBL" id="KAL2916660.1"/>
    </source>
</evidence>
<dbReference type="InterPro" id="IPR001005">
    <property type="entry name" value="SANT/Myb"/>
</dbReference>
<feature type="region of interest" description="Disordered" evidence="2">
    <location>
        <begin position="304"/>
        <end position="408"/>
    </location>
</feature>
<dbReference type="EMBL" id="JADGIZ020000015">
    <property type="protein sequence ID" value="KAL2916660.1"/>
    <property type="molecule type" value="Genomic_DNA"/>
</dbReference>
<dbReference type="PANTHER" id="PTHR41733:SF1">
    <property type="entry name" value="CHROMOSOME UNDETERMINED SCAFFOLD_30, WHOLE GENOME SHOTGUN SEQUENCE"/>
    <property type="match status" value="1"/>
</dbReference>
<feature type="compositionally biased region" description="Low complexity" evidence="2">
    <location>
        <begin position="274"/>
        <end position="287"/>
    </location>
</feature>
<evidence type="ECO:0000313" key="5">
    <source>
        <dbReference type="Proteomes" id="UP001527925"/>
    </source>
</evidence>
<gene>
    <name evidence="4" type="ORF">HK105_203774</name>
</gene>
<accession>A0ABR4NAV5</accession>
<evidence type="ECO:0000256" key="1">
    <source>
        <dbReference type="SAM" id="Coils"/>
    </source>
</evidence>
<feature type="domain" description="Myb-like" evidence="3">
    <location>
        <begin position="26"/>
        <end position="69"/>
    </location>
</feature>
<proteinExistence type="predicted"/>
<dbReference type="Gene3D" id="1.10.10.60">
    <property type="entry name" value="Homeodomain-like"/>
    <property type="match status" value="1"/>
</dbReference>
<feature type="coiled-coil region" evidence="1">
    <location>
        <begin position="158"/>
        <end position="185"/>
    </location>
</feature>
<dbReference type="InterPro" id="IPR009057">
    <property type="entry name" value="Homeodomain-like_sf"/>
</dbReference>
<dbReference type="Proteomes" id="UP001527925">
    <property type="component" value="Unassembled WGS sequence"/>
</dbReference>
<dbReference type="SUPFAM" id="SSF46689">
    <property type="entry name" value="Homeodomain-like"/>
    <property type="match status" value="1"/>
</dbReference>
<organism evidence="4 5">
    <name type="scientific">Polyrhizophydium stewartii</name>
    <dbReference type="NCBI Taxonomy" id="2732419"/>
    <lineage>
        <taxon>Eukaryota</taxon>
        <taxon>Fungi</taxon>
        <taxon>Fungi incertae sedis</taxon>
        <taxon>Chytridiomycota</taxon>
        <taxon>Chytridiomycota incertae sedis</taxon>
        <taxon>Chytridiomycetes</taxon>
        <taxon>Rhizophydiales</taxon>
        <taxon>Rhizophydiales incertae sedis</taxon>
        <taxon>Polyrhizophydium</taxon>
    </lineage>
</organism>
<sequence>MKAGKRNILRPNDSMSLWNCTLSPGWTREESDIFRQALMFYGIGNWREVLESGCLPGKTNAQLNLQLQRTLGQQSTAEFQGLHIDPAVIGEINAKKQGSHIKRKNGFIVNTGGKMSKDELKRRILENKQKFEVPESVWRAIVLPKPQLVGRHARVDEIDSKRGELAVLQAELARVRQQILALRSKQAALAGTSDHGSAQNTDALPTVSSFFTRRAESASPGQFKIRLKLKALRSSASCDVSSSPPLLQQQEYQQQDAQQQQELPSSDQKLAAHSVPDTTPSPSLSTSASVCTFAVQDTMAERGAMKATAENDCEHQEERPDELDEGRARKRQRSGVDANSLAMARTASNATTASAASSQLTCSDLSARPDTPVGLASTRSGDAASEKTQSDTGSDGEDSINDIMESDI</sequence>
<dbReference type="CDD" id="cd00167">
    <property type="entry name" value="SANT"/>
    <property type="match status" value="1"/>
</dbReference>
<keyword evidence="1" id="KW-0175">Coiled coil</keyword>
<keyword evidence="5" id="KW-1185">Reference proteome</keyword>
<evidence type="ECO:0000256" key="2">
    <source>
        <dbReference type="SAM" id="MobiDB-lite"/>
    </source>
</evidence>
<reference evidence="4 5" key="1">
    <citation type="submission" date="2023-09" db="EMBL/GenBank/DDBJ databases">
        <title>Pangenome analysis of Batrachochytrium dendrobatidis and related Chytrids.</title>
        <authorList>
            <person name="Yacoub M.N."/>
            <person name="Stajich J.E."/>
            <person name="James T.Y."/>
        </authorList>
    </citation>
    <scope>NUCLEOTIDE SEQUENCE [LARGE SCALE GENOMIC DNA]</scope>
    <source>
        <strain evidence="4 5">JEL0888</strain>
    </source>
</reference>